<dbReference type="InterPro" id="IPR010945">
    <property type="entry name" value="Malate_DH_type2"/>
</dbReference>
<dbReference type="Gene3D" id="3.40.50.720">
    <property type="entry name" value="NAD(P)-binding Rossmann-like Domain"/>
    <property type="match status" value="2"/>
</dbReference>
<organism evidence="4 5">
    <name type="scientific">Saguinus oedipus</name>
    <name type="common">Cotton-top tamarin</name>
    <name type="synonym">Oedipomidas oedipus</name>
    <dbReference type="NCBI Taxonomy" id="9490"/>
    <lineage>
        <taxon>Eukaryota</taxon>
        <taxon>Metazoa</taxon>
        <taxon>Chordata</taxon>
        <taxon>Craniata</taxon>
        <taxon>Vertebrata</taxon>
        <taxon>Euteleostomi</taxon>
        <taxon>Mammalia</taxon>
        <taxon>Eutheria</taxon>
        <taxon>Euarchontoglires</taxon>
        <taxon>Primates</taxon>
        <taxon>Haplorrhini</taxon>
        <taxon>Platyrrhini</taxon>
        <taxon>Cebidae</taxon>
        <taxon>Callitrichinae</taxon>
        <taxon>Saguinus</taxon>
    </lineage>
</organism>
<dbReference type="SUPFAM" id="SSF56327">
    <property type="entry name" value="LDH C-terminal domain-like"/>
    <property type="match status" value="1"/>
</dbReference>
<reference evidence="4 5" key="1">
    <citation type="submission" date="2023-05" db="EMBL/GenBank/DDBJ databases">
        <title>B98-5 Cell Line De Novo Hybrid Assembly: An Optical Mapping Approach.</title>
        <authorList>
            <person name="Kananen K."/>
            <person name="Auerbach J.A."/>
            <person name="Kautto E."/>
            <person name="Blachly J.S."/>
        </authorList>
    </citation>
    <scope>NUCLEOTIDE SEQUENCE [LARGE SCALE GENOMIC DNA]</scope>
    <source>
        <strain evidence="4">B95-8</strain>
        <tissue evidence="4">Cell line</tissue>
    </source>
</reference>
<gene>
    <name evidence="4" type="primary">MDH1_3</name>
    <name evidence="4" type="ORF">P7K49_007450</name>
</gene>
<dbReference type="EMBL" id="JASSZA010000004">
    <property type="protein sequence ID" value="KAK2113184.1"/>
    <property type="molecule type" value="Genomic_DNA"/>
</dbReference>
<feature type="domain" description="Lactate/malate dehydrogenase C-terminal" evidence="3">
    <location>
        <begin position="87"/>
        <end position="181"/>
    </location>
</feature>
<name>A0ABQ9VWG5_SAGOE</name>
<dbReference type="InterPro" id="IPR022383">
    <property type="entry name" value="Lactate/malate_DH_C"/>
</dbReference>
<dbReference type="Pfam" id="PF02866">
    <property type="entry name" value="Ldh_1_C"/>
    <property type="match status" value="1"/>
</dbReference>
<dbReference type="Proteomes" id="UP001266305">
    <property type="component" value="Unassembled WGS sequence"/>
</dbReference>
<dbReference type="Gene3D" id="3.90.110.10">
    <property type="entry name" value="Lactate dehydrogenase/glycoside hydrolase, family 4, C-terminal"/>
    <property type="match status" value="1"/>
</dbReference>
<evidence type="ECO:0000313" key="4">
    <source>
        <dbReference type="EMBL" id="KAK2113184.1"/>
    </source>
</evidence>
<evidence type="ECO:0000256" key="2">
    <source>
        <dbReference type="ARBA" id="ARBA00023002"/>
    </source>
</evidence>
<protein>
    <submittedName>
        <fullName evidence="4">Malate dehydrogenase, cytoplasmic</fullName>
    </submittedName>
</protein>
<evidence type="ECO:0000256" key="1">
    <source>
        <dbReference type="ARBA" id="ARBA00009613"/>
    </source>
</evidence>
<proteinExistence type="inferred from homology"/>
<keyword evidence="2" id="KW-0560">Oxidoreductase</keyword>
<accession>A0ABQ9VWG5</accession>
<dbReference type="InterPro" id="IPR036291">
    <property type="entry name" value="NAD(P)-bd_dom_sf"/>
</dbReference>
<comment type="caution">
    <text evidence="4">The sequence shown here is derived from an EMBL/GenBank/DDBJ whole genome shotgun (WGS) entry which is preliminary data.</text>
</comment>
<evidence type="ECO:0000259" key="3">
    <source>
        <dbReference type="Pfam" id="PF02866"/>
    </source>
</evidence>
<dbReference type="InterPro" id="IPR015955">
    <property type="entry name" value="Lactate_DH/Glyco_Ohase_4_C"/>
</dbReference>
<dbReference type="SUPFAM" id="SSF51735">
    <property type="entry name" value="NAD(P)-binding Rossmann-fold domains"/>
    <property type="match status" value="1"/>
</dbReference>
<evidence type="ECO:0000313" key="5">
    <source>
        <dbReference type="Proteomes" id="UP001266305"/>
    </source>
</evidence>
<sequence length="183" mass="20144">MEQQDCALPLLKDVIRTNQEVAFKHLDVAILLGSVPRRKGPGAALEKYDKKFIKVIVMGNPANTNCLTASNLAPSVFKENFSCLPCLGHNKTKTQITLKHGVTADNVKNIVIWGNHFLTQYPDSNQAKVVVFEALKDDSWPQGEFTTVQQHGAAVIEARKSSRAMPTARAISNHIRGVWLGTP</sequence>
<keyword evidence="5" id="KW-1185">Reference proteome</keyword>
<dbReference type="PANTHER" id="PTHR23382">
    <property type="entry name" value="MALATE DEHYDROGENASE"/>
    <property type="match status" value="1"/>
</dbReference>
<comment type="similarity">
    <text evidence="1">Belongs to the LDH/MDH superfamily. MDH type 2 family.</text>
</comment>